<dbReference type="Pfam" id="PF00560">
    <property type="entry name" value="LRR_1"/>
    <property type="match status" value="2"/>
</dbReference>
<dbReference type="FunFam" id="3.80.10.10:FF:000383">
    <property type="entry name" value="Leucine-rich repeat receptor protein kinase EMS1"/>
    <property type="match status" value="1"/>
</dbReference>
<evidence type="ECO:0008006" key="7">
    <source>
        <dbReference type="Google" id="ProtNLM"/>
    </source>
</evidence>
<evidence type="ECO:0000256" key="3">
    <source>
        <dbReference type="ARBA" id="ARBA00022737"/>
    </source>
</evidence>
<accession>A0A540LDE7</accession>
<dbReference type="SUPFAM" id="SSF52058">
    <property type="entry name" value="L domain-like"/>
    <property type="match status" value="1"/>
</dbReference>
<dbReference type="STRING" id="106549.A0A540LDE7"/>
<keyword evidence="3" id="KW-0677">Repeat</keyword>
<dbReference type="InterPro" id="IPR032675">
    <property type="entry name" value="LRR_dom_sf"/>
</dbReference>
<keyword evidence="6" id="KW-1185">Reference proteome</keyword>
<dbReference type="InterPro" id="IPR053211">
    <property type="entry name" value="DNA_repair-toleration"/>
</dbReference>
<dbReference type="PANTHER" id="PTHR48060">
    <property type="entry name" value="DNA DAMAGE-REPAIR/TOLERATION PROTEIN DRT100"/>
    <property type="match status" value="1"/>
</dbReference>
<dbReference type="Pfam" id="PF13855">
    <property type="entry name" value="LRR_8"/>
    <property type="match status" value="1"/>
</dbReference>
<dbReference type="InterPro" id="IPR001611">
    <property type="entry name" value="Leu-rich_rpt"/>
</dbReference>
<dbReference type="Proteomes" id="UP000315295">
    <property type="component" value="Unassembled WGS sequence"/>
</dbReference>
<keyword evidence="1" id="KW-0433">Leucine-rich repeat</keyword>
<evidence type="ECO:0000313" key="6">
    <source>
        <dbReference type="Proteomes" id="UP000315295"/>
    </source>
</evidence>
<dbReference type="AlphaFoldDB" id="A0A540LDE7"/>
<evidence type="ECO:0000313" key="5">
    <source>
        <dbReference type="EMBL" id="TQD84488.1"/>
    </source>
</evidence>
<dbReference type="PANTHER" id="PTHR48060:SF21">
    <property type="entry name" value="L DOMAIN-LIKE PROTEIN"/>
    <property type="match status" value="1"/>
</dbReference>
<gene>
    <name evidence="5" type="ORF">C1H46_029968</name>
</gene>
<proteinExistence type="predicted"/>
<name>A0A540LDE7_MALBA</name>
<evidence type="ECO:0000256" key="4">
    <source>
        <dbReference type="SAM" id="SignalP"/>
    </source>
</evidence>
<organism evidence="5 6">
    <name type="scientific">Malus baccata</name>
    <name type="common">Siberian crab apple</name>
    <name type="synonym">Pyrus baccata</name>
    <dbReference type="NCBI Taxonomy" id="106549"/>
    <lineage>
        <taxon>Eukaryota</taxon>
        <taxon>Viridiplantae</taxon>
        <taxon>Streptophyta</taxon>
        <taxon>Embryophyta</taxon>
        <taxon>Tracheophyta</taxon>
        <taxon>Spermatophyta</taxon>
        <taxon>Magnoliopsida</taxon>
        <taxon>eudicotyledons</taxon>
        <taxon>Gunneridae</taxon>
        <taxon>Pentapetalae</taxon>
        <taxon>rosids</taxon>
        <taxon>fabids</taxon>
        <taxon>Rosales</taxon>
        <taxon>Rosaceae</taxon>
        <taxon>Amygdaloideae</taxon>
        <taxon>Maleae</taxon>
        <taxon>Malus</taxon>
    </lineage>
</organism>
<evidence type="ECO:0000256" key="2">
    <source>
        <dbReference type="ARBA" id="ARBA00022729"/>
    </source>
</evidence>
<feature type="chain" id="PRO_5022216306" description="Leucine-rich repeat-containing N-terminal plant-type domain-containing protein" evidence="4">
    <location>
        <begin position="29"/>
        <end position="392"/>
    </location>
</feature>
<keyword evidence="2 4" id="KW-0732">Signal</keyword>
<protein>
    <recommendedName>
        <fullName evidence="7">Leucine-rich repeat-containing N-terminal plant-type domain-containing protein</fullName>
    </recommendedName>
</protein>
<feature type="signal peptide" evidence="4">
    <location>
        <begin position="1"/>
        <end position="28"/>
    </location>
</feature>
<evidence type="ECO:0000256" key="1">
    <source>
        <dbReference type="ARBA" id="ARBA00022614"/>
    </source>
</evidence>
<reference evidence="5 6" key="1">
    <citation type="journal article" date="2019" name="G3 (Bethesda)">
        <title>Sequencing of a Wild Apple (Malus baccata) Genome Unravels the Differences Between Cultivated and Wild Apple Species Regarding Disease Resistance and Cold Tolerance.</title>
        <authorList>
            <person name="Chen X."/>
        </authorList>
    </citation>
    <scope>NUCLEOTIDE SEQUENCE [LARGE SCALE GENOMIC DNA]</scope>
    <source>
        <strain evidence="6">cv. Shandingzi</strain>
        <tissue evidence="5">Leaves</tissue>
    </source>
</reference>
<comment type="caution">
    <text evidence="5">The sequence shown here is derived from an EMBL/GenBank/DDBJ whole genome shotgun (WGS) entry which is preliminary data.</text>
</comment>
<dbReference type="EMBL" id="VIEB01000635">
    <property type="protein sequence ID" value="TQD84488.1"/>
    <property type="molecule type" value="Genomic_DNA"/>
</dbReference>
<dbReference type="Gene3D" id="3.80.10.10">
    <property type="entry name" value="Ribonuclease Inhibitor"/>
    <property type="match status" value="2"/>
</dbReference>
<sequence>MYNMKMKLMMRILLLCFLGCFWFQLSFAQNATTDPSEVRVLKSIFEQWGTQALPETWNINGEPCSGSAINGIGTDSLDVNPSITCNCSYDNNATCHITQLSVYALNKQGVFPKEFVALRYLTLLRIDRNYFTGPLPAFIGNMSALTSLTISRNSFSGPIPKELGNLAELTMLYMDSCGLSGEIPSTFAKFTSMQVLQIQGSSFEGPIPTSFSQLTSLNILRITDIYIGSSSLDFIKSMTSLTDLKLRNALITGTIPSDIGEYQSLVTLDLSFNNLTGQLPSFLFNMLSLKSLFLGNNSLSGPLPSQKSDQLRTMNLLVNNFTFDSSNITTCERMQGRSRMSEGARNWHEIVGKGFGVVLVEPNRRREESFVLVAFSTVAASVYEVEDEFDGG</sequence>